<dbReference type="CDD" id="cd13246">
    <property type="entry name" value="PH_Scd1"/>
    <property type="match status" value="1"/>
</dbReference>
<accession>A0A5N5QAJ6</accession>
<dbReference type="PROSITE" id="PS51745">
    <property type="entry name" value="PB1"/>
    <property type="match status" value="1"/>
</dbReference>
<dbReference type="SMART" id="SM00325">
    <property type="entry name" value="RhoGEF"/>
    <property type="match status" value="1"/>
</dbReference>
<feature type="region of interest" description="Disordered" evidence="1">
    <location>
        <begin position="141"/>
        <end position="163"/>
    </location>
</feature>
<dbReference type="Gene3D" id="1.20.900.10">
    <property type="entry name" value="Dbl homology (DH) domain"/>
    <property type="match status" value="1"/>
</dbReference>
<sequence>MPGTATTSRRPVSPQAARRRAAHGSGTGNTSPSTTSESRVVSAARRASGSVSSASLGGVRNQDYGRFTPLVSQAGQPRQYYPTPSPPPAAVAVAPPAAAAAAAPAAPVAAVPVVDRPVTPEAQGERKMYVSLPSTPVLGPVSKFSKPATRQDSDPEVEAEPEAGEPFSLWDYLREELVATDYDSHQELKWERVSNFLNIPIAIEKIVGFGFILCLDSFLHTFTIQPIRFVIAVYRLLVNCVTFSSRTLPPSQKADILRVVILVLGMCILAPLTDASKIYHSIRGQDNIKIYVIFNALEVDCGSAVYVVWTGYSGLFVFEVDVVGAYVPTAAECADAAADIVFWAGDDVYWYVWGGCGDLISLNVAINAYDNALLTLLISNQFVEIKGSVFKKFEKDNLFQITCADIVERFQLSLMLLAVALRNLIELSSDGFDVENVVLPQSFRSLKVKFLKGTIWGVFSPALTVLMSELVVDWLKHAFITKFNHIRPSVYERYTDVLCRDLLASGGGRSSRKHVCGPVAVGSAALGPCDAAAGGASAADWSAVGRAGGCDAGMELDVDTRAGDAVCGGGLVTVKVMLGVNLLVYASGRKKDMDARVQADEAVNKYGRNPIGESREEQGYNRALKAVLNAAADDVPRGKVALEDLTRFTMKGRNLQYPRMVTGVRPGPILWAAPRPAASHGHAPTQKVAFGRVESADDGPGVSAGAKQQPGSTGPLCDDDDDGEHTERTACEHGVAGEQDGDAVAVPALLTSPCAAAADRADACVFLAVELGTGTATRRGRRRAHCRAAGQHGAGAAVDGPSAAAPGVEPLQIDTSVGEAERKLANNKHAKRATALFVMGVNGLIKAGEWRQSDMFTISELFENNTNGFVKVVNNVIYLLDRLPESVFSPAPPSPPTLVSQFSYPATPGLVASDSLDSLTSPTDGHPSFPFPPPDEPVSSDDNARKTHIQHILDAERKYVADLEVMHEYARELIQRNVVDADTVHHLFPGLGKLLDFGRRFLIEMEGIAQYPWEDQRWGLLFIDNEEEFAVYEPYCANYTNASELMLAQEQNLMVCPIPLLSPPLSPRLLAIILYSGRHCNLVATNLAHVVNPKTELPMFLIKPVQKICKYHLQLQDLLKRAHKDTYPHYDELEQGIAVAKRIADQANETQRKVENRNTVKALESRVEDWKGHHLPNFGDLLLDDIFIVTKADVDREYHVFLFEKIILCCKEVVQHDPRKAGTIGKVGKTGSILKKQQSIGPGMASPALPGSKKRTPLLLKGRIFLNNVTKTSASKDPIIGGYSLQVWWRGDDDLEYFTLRCRTDEQLSKWETSINGLIKENAARRASDRVAKQQHHHDRAMSTSSALSYAASLPPYSQNQPPLPPYPGPRTPRIHGHPFVPQDDEQDYPPSGRATPLESRRSHPPEREREREYERPRARTEGADGATMMQYRQHPPPMPPPTVGLPSVPRGAPLAVRGASETGFGPGRDPGFGVAPVRPGLRSKFSSTRLRSGYDQGQNQSTESMPRVHEANGYADAGDEYDGQVSRDSATTPTPRTNGAAPPHLRMRSASQPSAYAPAPAPQQPPPVPRWNGNSSASSLGTSPEEKRGSGSSESTNLSSEYSPTNTQSPLTPFGDGARRVLGSGESVRVKVHYKTDLFQIIVPRDTVFNDLVSKVAYKVRLCGEQGTGGQNGLLRVKYRDEDGDMISLGSDDDVQMAFDGTRTSSGGVELWVS</sequence>
<feature type="compositionally biased region" description="Polar residues" evidence="1">
    <location>
        <begin position="1527"/>
        <end position="1538"/>
    </location>
</feature>
<dbReference type="GO" id="GO:0030010">
    <property type="term" value="P:establishment of cell polarity"/>
    <property type="evidence" value="ECO:0007669"/>
    <property type="project" value="TreeGrafter"/>
</dbReference>
<feature type="compositionally biased region" description="Low complexity" evidence="1">
    <location>
        <begin position="28"/>
        <end position="60"/>
    </location>
</feature>
<dbReference type="PANTHER" id="PTHR47339:SF1">
    <property type="entry name" value="CELL DIVISION CONTROL PROTEIN 24"/>
    <property type="match status" value="1"/>
</dbReference>
<gene>
    <name evidence="4" type="ORF">CTheo_7796</name>
</gene>
<evidence type="ECO:0000256" key="1">
    <source>
        <dbReference type="SAM" id="MobiDB-lite"/>
    </source>
</evidence>
<dbReference type="SUPFAM" id="SSF50729">
    <property type="entry name" value="PH domain-like"/>
    <property type="match status" value="1"/>
</dbReference>
<dbReference type="GO" id="GO:0000935">
    <property type="term" value="C:division septum"/>
    <property type="evidence" value="ECO:0007669"/>
    <property type="project" value="TreeGrafter"/>
</dbReference>
<dbReference type="GO" id="GO:0043332">
    <property type="term" value="C:mating projection tip"/>
    <property type="evidence" value="ECO:0007669"/>
    <property type="project" value="TreeGrafter"/>
</dbReference>
<feature type="compositionally biased region" description="Polar residues" evidence="1">
    <location>
        <begin position="1485"/>
        <end position="1505"/>
    </location>
</feature>
<dbReference type="InterPro" id="IPR035899">
    <property type="entry name" value="DBL_dom_sf"/>
</dbReference>
<evidence type="ECO:0000259" key="3">
    <source>
        <dbReference type="PROSITE" id="PS51745"/>
    </source>
</evidence>
<comment type="caution">
    <text evidence="4">The sequence shown here is derived from an EMBL/GenBank/DDBJ whole genome shotgun (WGS) entry which is preliminary data.</text>
</comment>
<dbReference type="GO" id="GO:0005085">
    <property type="term" value="F:guanyl-nucleotide exchange factor activity"/>
    <property type="evidence" value="ECO:0007669"/>
    <property type="project" value="InterPro"/>
</dbReference>
<evidence type="ECO:0000313" key="5">
    <source>
        <dbReference type="Proteomes" id="UP000383932"/>
    </source>
</evidence>
<dbReference type="SUPFAM" id="SSF48065">
    <property type="entry name" value="DBL homology domain (DH-domain)"/>
    <property type="match status" value="1"/>
</dbReference>
<dbReference type="InterPro" id="IPR010481">
    <property type="entry name" value="Cdc24/Scd1_N"/>
</dbReference>
<keyword evidence="5" id="KW-1185">Reference proteome</keyword>
<feature type="compositionally biased region" description="Low complexity" evidence="1">
    <location>
        <begin position="1345"/>
        <end position="1361"/>
    </location>
</feature>
<feature type="region of interest" description="Disordered" evidence="1">
    <location>
        <begin position="1326"/>
        <end position="1422"/>
    </location>
</feature>
<name>A0A5N5QAJ6_9AGAM</name>
<dbReference type="InterPro" id="IPR011993">
    <property type="entry name" value="PH-like_dom_sf"/>
</dbReference>
<proteinExistence type="predicted"/>
<feature type="domain" description="PB1" evidence="3">
    <location>
        <begin position="1628"/>
        <end position="1715"/>
    </location>
</feature>
<dbReference type="Pfam" id="PF06395">
    <property type="entry name" value="CDC24"/>
    <property type="match status" value="1"/>
</dbReference>
<feature type="region of interest" description="Disordered" evidence="1">
    <location>
        <begin position="694"/>
        <end position="727"/>
    </location>
</feature>
<dbReference type="Pfam" id="PF05346">
    <property type="entry name" value="DUF747"/>
    <property type="match status" value="2"/>
</dbReference>
<dbReference type="GO" id="GO:0005737">
    <property type="term" value="C:cytoplasm"/>
    <property type="evidence" value="ECO:0007669"/>
    <property type="project" value="TreeGrafter"/>
</dbReference>
<protein>
    <submittedName>
        <fullName evidence="4">Rho guanine nucleotide exchange factor scd1</fullName>
    </submittedName>
</protein>
<feature type="domain" description="DH" evidence="2">
    <location>
        <begin position="944"/>
        <end position="1150"/>
    </location>
</feature>
<organism evidence="4 5">
    <name type="scientific">Ceratobasidium theobromae</name>
    <dbReference type="NCBI Taxonomy" id="1582974"/>
    <lineage>
        <taxon>Eukaryota</taxon>
        <taxon>Fungi</taxon>
        <taxon>Dikarya</taxon>
        <taxon>Basidiomycota</taxon>
        <taxon>Agaricomycotina</taxon>
        <taxon>Agaricomycetes</taxon>
        <taxon>Cantharellales</taxon>
        <taxon>Ceratobasidiaceae</taxon>
        <taxon>Ceratobasidium</taxon>
    </lineage>
</organism>
<dbReference type="Proteomes" id="UP000383932">
    <property type="component" value="Unassembled WGS sequence"/>
</dbReference>
<feature type="compositionally biased region" description="Acidic residues" evidence="1">
    <location>
        <begin position="154"/>
        <end position="163"/>
    </location>
</feature>
<dbReference type="GO" id="GO:0005634">
    <property type="term" value="C:nucleus"/>
    <property type="evidence" value="ECO:0007669"/>
    <property type="project" value="TreeGrafter"/>
</dbReference>
<dbReference type="CDD" id="cd00160">
    <property type="entry name" value="RhoGEF"/>
    <property type="match status" value="1"/>
</dbReference>
<dbReference type="Gene3D" id="2.30.29.30">
    <property type="entry name" value="Pleckstrin-homology domain (PH domain)/Phosphotyrosine-binding domain (PTB)"/>
    <property type="match status" value="1"/>
</dbReference>
<feature type="region of interest" description="Disordered" evidence="1">
    <location>
        <begin position="1451"/>
        <end position="1619"/>
    </location>
</feature>
<dbReference type="Pfam" id="PF00564">
    <property type="entry name" value="PB1"/>
    <property type="match status" value="1"/>
</dbReference>
<feature type="compositionally biased region" description="Polar residues" evidence="1">
    <location>
        <begin position="1"/>
        <end position="10"/>
    </location>
</feature>
<dbReference type="PROSITE" id="PS50010">
    <property type="entry name" value="DH_2"/>
    <property type="match status" value="1"/>
</dbReference>
<feature type="compositionally biased region" description="Low complexity" evidence="1">
    <location>
        <begin position="913"/>
        <end position="928"/>
    </location>
</feature>
<dbReference type="Gene3D" id="3.10.20.90">
    <property type="entry name" value="Phosphatidylinositol 3-kinase Catalytic Subunit, Chain A, domain 1"/>
    <property type="match status" value="1"/>
</dbReference>
<feature type="region of interest" description="Disordered" evidence="1">
    <location>
        <begin position="913"/>
        <end position="944"/>
    </location>
</feature>
<feature type="compositionally biased region" description="Low complexity" evidence="1">
    <location>
        <begin position="1550"/>
        <end position="1559"/>
    </location>
</feature>
<dbReference type="SMART" id="SM00666">
    <property type="entry name" value="PB1"/>
    <property type="match status" value="1"/>
</dbReference>
<dbReference type="InterPro" id="IPR033511">
    <property type="entry name" value="Cdc24/Scd1_PH_dom"/>
</dbReference>
<evidence type="ECO:0000259" key="2">
    <source>
        <dbReference type="PROSITE" id="PS50010"/>
    </source>
</evidence>
<feature type="compositionally biased region" description="Basic and acidic residues" evidence="1">
    <location>
        <begin position="1399"/>
        <end position="1422"/>
    </location>
</feature>
<feature type="compositionally biased region" description="Polar residues" evidence="1">
    <location>
        <begin position="1573"/>
        <end position="1583"/>
    </location>
</feature>
<dbReference type="CDD" id="cd05992">
    <property type="entry name" value="PB1"/>
    <property type="match status" value="1"/>
</dbReference>
<dbReference type="InterPro" id="IPR053026">
    <property type="entry name" value="CDC42_GEF"/>
</dbReference>
<dbReference type="PANTHER" id="PTHR47339">
    <property type="entry name" value="CELL DIVISION CONTROL PROTEIN 24"/>
    <property type="match status" value="1"/>
</dbReference>
<dbReference type="GO" id="GO:0031106">
    <property type="term" value="P:septin ring organization"/>
    <property type="evidence" value="ECO:0007669"/>
    <property type="project" value="TreeGrafter"/>
</dbReference>
<dbReference type="Pfam" id="PF00621">
    <property type="entry name" value="RhoGEF"/>
    <property type="match status" value="1"/>
</dbReference>
<feature type="compositionally biased region" description="Pro residues" evidence="1">
    <location>
        <begin position="1362"/>
        <end position="1371"/>
    </location>
</feature>
<feature type="compositionally biased region" description="Low complexity" evidence="1">
    <location>
        <begin position="1591"/>
        <end position="1604"/>
    </location>
</feature>
<reference evidence="4 5" key="1">
    <citation type="journal article" date="2019" name="Fungal Biol. Biotechnol.">
        <title>Draft genome sequence of fastidious pathogen Ceratobasidium theobromae, which causes vascular-streak dieback in Theobroma cacao.</title>
        <authorList>
            <person name="Ali S.S."/>
            <person name="Asman A."/>
            <person name="Shao J."/>
            <person name="Firmansyah A.P."/>
            <person name="Susilo A.W."/>
            <person name="Rosmana A."/>
            <person name="McMahon P."/>
            <person name="Junaid M."/>
            <person name="Guest D."/>
            <person name="Kheng T.Y."/>
            <person name="Meinhardt L.W."/>
            <person name="Bailey B.A."/>
        </authorList>
    </citation>
    <scope>NUCLEOTIDE SEQUENCE [LARGE SCALE GENOMIC DNA]</scope>
    <source>
        <strain evidence="4 5">CT2</strain>
    </source>
</reference>
<feature type="compositionally biased region" description="Pro residues" evidence="1">
    <location>
        <begin position="1560"/>
        <end position="1570"/>
    </location>
</feature>
<feature type="region of interest" description="Disordered" evidence="1">
    <location>
        <begin position="1"/>
        <end position="70"/>
    </location>
</feature>
<dbReference type="InterPro" id="IPR008010">
    <property type="entry name" value="Tatp1"/>
</dbReference>
<dbReference type="OrthoDB" id="1594986at2759"/>
<dbReference type="InterPro" id="IPR000270">
    <property type="entry name" value="PB1_dom"/>
</dbReference>
<evidence type="ECO:0000313" key="4">
    <source>
        <dbReference type="EMBL" id="KAB5588765.1"/>
    </source>
</evidence>
<dbReference type="EMBL" id="SSOP01000374">
    <property type="protein sequence ID" value="KAB5588765.1"/>
    <property type="molecule type" value="Genomic_DNA"/>
</dbReference>
<dbReference type="Pfam" id="PF15411">
    <property type="entry name" value="PH_10"/>
    <property type="match status" value="1"/>
</dbReference>
<dbReference type="SUPFAM" id="SSF54277">
    <property type="entry name" value="CAD &amp; PB1 domains"/>
    <property type="match status" value="1"/>
</dbReference>
<dbReference type="InterPro" id="IPR053793">
    <property type="entry name" value="PB1-like"/>
</dbReference>
<dbReference type="InterPro" id="IPR000219">
    <property type="entry name" value="DH_dom"/>
</dbReference>